<evidence type="ECO:0008006" key="3">
    <source>
        <dbReference type="Google" id="ProtNLM"/>
    </source>
</evidence>
<dbReference type="AlphaFoldDB" id="A0A8J6U221"/>
<dbReference type="Proteomes" id="UP000652681">
    <property type="component" value="Unassembled WGS sequence"/>
</dbReference>
<reference evidence="1" key="1">
    <citation type="submission" date="2020-09" db="EMBL/GenBank/DDBJ databases">
        <title>Taishania pollutisoli gen. nov., sp. nov., Isolated from Tetrabromobisphenol A-Contaminated Soil.</title>
        <authorList>
            <person name="Chen Q."/>
        </authorList>
    </citation>
    <scope>NUCLEOTIDE SEQUENCE</scope>
    <source>
        <strain evidence="1">CZZ-1</strain>
    </source>
</reference>
<evidence type="ECO:0000313" key="2">
    <source>
        <dbReference type="Proteomes" id="UP000652681"/>
    </source>
</evidence>
<comment type="caution">
    <text evidence="1">The sequence shown here is derived from an EMBL/GenBank/DDBJ whole genome shotgun (WGS) entry which is preliminary data.</text>
</comment>
<name>A0A8J6U221_9FLAO</name>
<evidence type="ECO:0000313" key="1">
    <source>
        <dbReference type="EMBL" id="MBC9811950.1"/>
    </source>
</evidence>
<accession>A0A8J6U221</accession>
<dbReference type="RefSeq" id="WP_163490297.1">
    <property type="nucleotide sequence ID" value="NZ_JACVEL010000003.1"/>
</dbReference>
<organism evidence="1 2">
    <name type="scientific">Taishania pollutisoli</name>
    <dbReference type="NCBI Taxonomy" id="2766479"/>
    <lineage>
        <taxon>Bacteria</taxon>
        <taxon>Pseudomonadati</taxon>
        <taxon>Bacteroidota</taxon>
        <taxon>Flavobacteriia</taxon>
        <taxon>Flavobacteriales</taxon>
        <taxon>Crocinitomicaceae</taxon>
        <taxon>Taishania</taxon>
    </lineage>
</organism>
<gene>
    <name evidence="1" type="ORF">H9Y05_05610</name>
</gene>
<protein>
    <recommendedName>
        <fullName evidence="3">Phosphoribosylpyrophosphate synthetase</fullName>
    </recommendedName>
</protein>
<dbReference type="EMBL" id="JACVEL010000003">
    <property type="protein sequence ID" value="MBC9811950.1"/>
    <property type="molecule type" value="Genomic_DNA"/>
</dbReference>
<proteinExistence type="predicted"/>
<sequence length="110" mass="12432">MKFTEKPLTEVIAILRERGYTADFNLLEENISYIAGGEKVELTDIVIDRIYRFTGLSDLDDESILYALRNTKDGVKGIFVNGYGIYSDSKAHEIIQKISIAEHDGDDWGI</sequence>
<keyword evidence="2" id="KW-1185">Reference proteome</keyword>